<dbReference type="GO" id="GO:0003723">
    <property type="term" value="F:RNA binding"/>
    <property type="evidence" value="ECO:0007669"/>
    <property type="project" value="TreeGrafter"/>
</dbReference>
<feature type="compositionally biased region" description="Basic and acidic residues" evidence="4">
    <location>
        <begin position="171"/>
        <end position="190"/>
    </location>
</feature>
<dbReference type="GO" id="GO:0001682">
    <property type="term" value="P:tRNA 5'-leader removal"/>
    <property type="evidence" value="ECO:0007669"/>
    <property type="project" value="InterPro"/>
</dbReference>
<comment type="subcellular location">
    <subcellularLocation>
        <location evidence="1">Nucleus</location>
    </subcellularLocation>
</comment>
<dbReference type="Gene3D" id="3.30.110.20">
    <property type="entry name" value="Alba-like domain"/>
    <property type="match status" value="1"/>
</dbReference>
<dbReference type="Pfam" id="PF12328">
    <property type="entry name" value="Rpp20"/>
    <property type="match status" value="1"/>
</dbReference>
<dbReference type="InterPro" id="IPR020241">
    <property type="entry name" value="RNase_P/MRP_Pop7_fungi"/>
</dbReference>
<feature type="compositionally biased region" description="Basic residues" evidence="4">
    <location>
        <begin position="14"/>
        <end position="23"/>
    </location>
</feature>
<dbReference type="EMBL" id="FJUY01000001">
    <property type="protein sequence ID" value="CZT15006.1"/>
    <property type="molecule type" value="Genomic_DNA"/>
</dbReference>
<feature type="region of interest" description="Disordered" evidence="4">
    <location>
        <begin position="1"/>
        <end position="44"/>
    </location>
</feature>
<dbReference type="PANTHER" id="PTHR28256">
    <property type="entry name" value="RIBONUCLEASES P/MRP PROTEIN SUBUNIT POP7"/>
    <property type="match status" value="1"/>
</dbReference>
<evidence type="ECO:0000256" key="2">
    <source>
        <dbReference type="ARBA" id="ARBA00022694"/>
    </source>
</evidence>
<keyword evidence="6" id="KW-1185">Reference proteome</keyword>
<feature type="compositionally biased region" description="Acidic residues" evidence="4">
    <location>
        <begin position="161"/>
        <end position="170"/>
    </location>
</feature>
<proteinExistence type="predicted"/>
<gene>
    <name evidence="5" type="ORF">RCC_00920</name>
</gene>
<dbReference type="GO" id="GO:0000171">
    <property type="term" value="F:ribonuclease MRP activity"/>
    <property type="evidence" value="ECO:0007669"/>
    <property type="project" value="TreeGrafter"/>
</dbReference>
<feature type="region of interest" description="Disordered" evidence="4">
    <location>
        <begin position="159"/>
        <end position="197"/>
    </location>
</feature>
<name>A0A2D3UVH5_9PEZI</name>
<dbReference type="GeneID" id="35596249"/>
<organism evidence="5 6">
    <name type="scientific">Ramularia collo-cygni</name>
    <dbReference type="NCBI Taxonomy" id="112498"/>
    <lineage>
        <taxon>Eukaryota</taxon>
        <taxon>Fungi</taxon>
        <taxon>Dikarya</taxon>
        <taxon>Ascomycota</taxon>
        <taxon>Pezizomycotina</taxon>
        <taxon>Dothideomycetes</taxon>
        <taxon>Dothideomycetidae</taxon>
        <taxon>Mycosphaerellales</taxon>
        <taxon>Mycosphaerellaceae</taxon>
        <taxon>Ramularia</taxon>
    </lineage>
</organism>
<dbReference type="GO" id="GO:0005655">
    <property type="term" value="C:nucleolar ribonuclease P complex"/>
    <property type="evidence" value="ECO:0007669"/>
    <property type="project" value="InterPro"/>
</dbReference>
<sequence length="214" mass="23660">MATSTPTPKNSKNEHHKKDRNKRAPLPSNARIQKRPILHAPLPSPYTSAASAKTIYLSARTPFMSAIKRCEKLLQLSEKRLVQAATTAAKSSRRRNQDDSISEIAAAAERIKRRGRGEEVVFKASGKAIGKGLQVGCWFQERDGLYNVRLQTGTAGVVDGIEYDEGEGDEEKERGDGEKREGGDGEKREEVEAEDGPEARIRQISVLEVYVSLK</sequence>
<evidence type="ECO:0000256" key="4">
    <source>
        <dbReference type="SAM" id="MobiDB-lite"/>
    </source>
</evidence>
<evidence type="ECO:0000256" key="3">
    <source>
        <dbReference type="ARBA" id="ARBA00023242"/>
    </source>
</evidence>
<dbReference type="GO" id="GO:0034965">
    <property type="term" value="P:intronic box C/D snoRNA processing"/>
    <property type="evidence" value="ECO:0007669"/>
    <property type="project" value="TreeGrafter"/>
</dbReference>
<dbReference type="GO" id="GO:0000172">
    <property type="term" value="C:ribonuclease MRP complex"/>
    <property type="evidence" value="ECO:0007669"/>
    <property type="project" value="InterPro"/>
</dbReference>
<feature type="compositionally biased region" description="Polar residues" evidence="4">
    <location>
        <begin position="1"/>
        <end position="10"/>
    </location>
</feature>
<evidence type="ECO:0000256" key="1">
    <source>
        <dbReference type="ARBA" id="ARBA00004123"/>
    </source>
</evidence>
<dbReference type="PANTHER" id="PTHR28256:SF1">
    <property type="entry name" value="RIBONUCLEASES P_MRP PROTEIN SUBUNIT POP7"/>
    <property type="match status" value="1"/>
</dbReference>
<dbReference type="STRING" id="112498.A0A2D3UVH5"/>
<reference evidence="5 6" key="1">
    <citation type="submission" date="2016-03" db="EMBL/GenBank/DDBJ databases">
        <authorList>
            <person name="Ploux O."/>
        </authorList>
    </citation>
    <scope>NUCLEOTIDE SEQUENCE [LARGE SCALE GENOMIC DNA]</scope>
    <source>
        <strain evidence="5 6">URUG2</strain>
    </source>
</reference>
<dbReference type="GO" id="GO:0004526">
    <property type="term" value="F:ribonuclease P activity"/>
    <property type="evidence" value="ECO:0007669"/>
    <property type="project" value="TreeGrafter"/>
</dbReference>
<dbReference type="RefSeq" id="XP_023621903.1">
    <property type="nucleotide sequence ID" value="XM_023766135.1"/>
</dbReference>
<dbReference type="Proteomes" id="UP000225277">
    <property type="component" value="Unassembled WGS sequence"/>
</dbReference>
<dbReference type="InterPro" id="IPR036882">
    <property type="entry name" value="Alba-like_dom_sf"/>
</dbReference>
<dbReference type="OrthoDB" id="5416589at2759"/>
<dbReference type="AlphaFoldDB" id="A0A2D3UVH5"/>
<protein>
    <submittedName>
        <fullName evidence="5">Uncharacterized protein</fullName>
    </submittedName>
</protein>
<dbReference type="GO" id="GO:0006364">
    <property type="term" value="P:rRNA processing"/>
    <property type="evidence" value="ECO:0007669"/>
    <property type="project" value="TreeGrafter"/>
</dbReference>
<keyword evidence="3" id="KW-0539">Nucleus</keyword>
<evidence type="ECO:0000313" key="5">
    <source>
        <dbReference type="EMBL" id="CZT15006.1"/>
    </source>
</evidence>
<evidence type="ECO:0000313" key="6">
    <source>
        <dbReference type="Proteomes" id="UP000225277"/>
    </source>
</evidence>
<dbReference type="InterPro" id="IPR014612">
    <property type="entry name" value="Pop7/Rpp20"/>
</dbReference>
<keyword evidence="2" id="KW-0819">tRNA processing</keyword>
<dbReference type="GO" id="GO:0000294">
    <property type="term" value="P:nuclear-transcribed mRNA catabolic process, RNase MRP-dependent"/>
    <property type="evidence" value="ECO:0007669"/>
    <property type="project" value="TreeGrafter"/>
</dbReference>
<accession>A0A2D3UVH5</accession>